<proteinExistence type="predicted"/>
<evidence type="ECO:0000313" key="1">
    <source>
        <dbReference type="EMBL" id="MBB6003885.1"/>
    </source>
</evidence>
<organism evidence="1 2">
    <name type="scientific">Arcicella rosea</name>
    <dbReference type="NCBI Taxonomy" id="502909"/>
    <lineage>
        <taxon>Bacteria</taxon>
        <taxon>Pseudomonadati</taxon>
        <taxon>Bacteroidota</taxon>
        <taxon>Cytophagia</taxon>
        <taxon>Cytophagales</taxon>
        <taxon>Flectobacillaceae</taxon>
        <taxon>Arcicella</taxon>
    </lineage>
</organism>
<reference evidence="1 2" key="1">
    <citation type="submission" date="2020-08" db="EMBL/GenBank/DDBJ databases">
        <title>Functional genomics of gut bacteria from endangered species of beetles.</title>
        <authorList>
            <person name="Carlos-Shanley C."/>
        </authorList>
    </citation>
    <scope>NUCLEOTIDE SEQUENCE [LARGE SCALE GENOMIC DNA]</scope>
    <source>
        <strain evidence="1 2">S00070</strain>
    </source>
</reference>
<accession>A0A841EL09</accession>
<evidence type="ECO:0000313" key="2">
    <source>
        <dbReference type="Proteomes" id="UP000524404"/>
    </source>
</evidence>
<sequence length="68" mass="7527">MQKSEVIIGQLVTYFAVIKEDGTKLNPCTTRILSEVTELPSGEEVCQIEGKRGLVSIKHLEIVPLTEN</sequence>
<dbReference type="Proteomes" id="UP000524404">
    <property type="component" value="Unassembled WGS sequence"/>
</dbReference>
<dbReference type="EMBL" id="JACHKT010000017">
    <property type="protein sequence ID" value="MBB6003885.1"/>
    <property type="molecule type" value="Genomic_DNA"/>
</dbReference>
<gene>
    <name evidence="1" type="ORF">HNP25_002544</name>
</gene>
<dbReference type="AlphaFoldDB" id="A0A841EL09"/>
<protein>
    <submittedName>
        <fullName evidence="1">Uncharacterized protein</fullName>
    </submittedName>
</protein>
<comment type="caution">
    <text evidence="1">The sequence shown here is derived from an EMBL/GenBank/DDBJ whole genome shotgun (WGS) entry which is preliminary data.</text>
</comment>
<name>A0A841EL09_9BACT</name>
<keyword evidence="2" id="KW-1185">Reference proteome</keyword>
<dbReference type="RefSeq" id="WP_184134567.1">
    <property type="nucleotide sequence ID" value="NZ_JACHKT010000017.1"/>
</dbReference>